<sequence length="86" mass="10132">MKIELAKSLSGHDKDEIYLILKQEERFAWLVNGTTHTLLKPKKKNTKHFQIIKQIPTEVVSQIEENAWNDDTIRLAVKKYKRSINK</sequence>
<proteinExistence type="predicted"/>
<dbReference type="RefSeq" id="WP_186867710.1">
    <property type="nucleotide sequence ID" value="NZ_JACOPH010000017.1"/>
</dbReference>
<comment type="caution">
    <text evidence="1">The sequence shown here is derived from an EMBL/GenBank/DDBJ whole genome shotgun (WGS) entry which is preliminary data.</text>
</comment>
<keyword evidence="2" id="KW-1185">Reference proteome</keyword>
<name>A0A923RU23_9FIRM</name>
<organism evidence="1 2">
    <name type="scientific">Roseburia zhanii</name>
    <dbReference type="NCBI Taxonomy" id="2763064"/>
    <lineage>
        <taxon>Bacteria</taxon>
        <taxon>Bacillati</taxon>
        <taxon>Bacillota</taxon>
        <taxon>Clostridia</taxon>
        <taxon>Lachnospirales</taxon>
        <taxon>Lachnospiraceae</taxon>
        <taxon>Roseburia</taxon>
    </lineage>
</organism>
<dbReference type="Proteomes" id="UP000606720">
    <property type="component" value="Unassembled WGS sequence"/>
</dbReference>
<evidence type="ECO:0000313" key="2">
    <source>
        <dbReference type="Proteomes" id="UP000606720"/>
    </source>
</evidence>
<protein>
    <submittedName>
        <fullName evidence="1">KOW domain-containing protein</fullName>
    </submittedName>
</protein>
<reference evidence="1" key="1">
    <citation type="submission" date="2020-08" db="EMBL/GenBank/DDBJ databases">
        <title>Genome public.</title>
        <authorList>
            <person name="Liu C."/>
            <person name="Sun Q."/>
        </authorList>
    </citation>
    <scope>NUCLEOTIDE SEQUENCE</scope>
    <source>
        <strain evidence="1">BX1005</strain>
    </source>
</reference>
<dbReference type="EMBL" id="JACOPH010000017">
    <property type="protein sequence ID" value="MBC5715312.1"/>
    <property type="molecule type" value="Genomic_DNA"/>
</dbReference>
<dbReference type="AlphaFoldDB" id="A0A923RU23"/>
<gene>
    <name evidence="1" type="ORF">H8S17_14080</name>
</gene>
<accession>A0A923RU23</accession>
<evidence type="ECO:0000313" key="1">
    <source>
        <dbReference type="EMBL" id="MBC5715312.1"/>
    </source>
</evidence>